<dbReference type="PANTHER" id="PTHR37984:SF15">
    <property type="entry name" value="INTEGRASE CATALYTIC DOMAIN-CONTAINING PROTEIN"/>
    <property type="match status" value="1"/>
</dbReference>
<reference evidence="4" key="1">
    <citation type="journal article" date="2020" name="J Insects Food Feed">
        <title>The yellow mealworm (Tenebrio molitor) genome: a resource for the emerging insects as food and feed industry.</title>
        <authorList>
            <person name="Eriksson T."/>
            <person name="Andere A."/>
            <person name="Kelstrup H."/>
            <person name="Emery V."/>
            <person name="Picard C."/>
        </authorList>
    </citation>
    <scope>NUCLEOTIDE SEQUENCE</scope>
    <source>
        <strain evidence="4">Stoneville</strain>
        <tissue evidence="4">Whole head</tissue>
    </source>
</reference>
<keyword evidence="5" id="KW-1185">Reference proteome</keyword>
<reference evidence="4" key="2">
    <citation type="submission" date="2021-08" db="EMBL/GenBank/DDBJ databases">
        <authorList>
            <person name="Eriksson T."/>
        </authorList>
    </citation>
    <scope>NUCLEOTIDE SEQUENCE</scope>
    <source>
        <strain evidence="4">Stoneville</strain>
        <tissue evidence="4">Whole head</tissue>
    </source>
</reference>
<evidence type="ECO:0000313" key="5">
    <source>
        <dbReference type="Proteomes" id="UP000719412"/>
    </source>
</evidence>
<dbReference type="Gene3D" id="3.30.420.10">
    <property type="entry name" value="Ribonuclease H-like superfamily/Ribonuclease H"/>
    <property type="match status" value="1"/>
</dbReference>
<evidence type="ECO:0000256" key="2">
    <source>
        <dbReference type="SAM" id="MobiDB-lite"/>
    </source>
</evidence>
<dbReference type="InterPro" id="IPR041588">
    <property type="entry name" value="Integrase_H2C2"/>
</dbReference>
<dbReference type="GO" id="GO:0003964">
    <property type="term" value="F:RNA-directed DNA polymerase activity"/>
    <property type="evidence" value="ECO:0007669"/>
    <property type="project" value="UniProtKB-EC"/>
</dbReference>
<protein>
    <recommendedName>
        <fullName evidence="1">RNA-directed DNA polymerase</fullName>
        <ecNumber evidence="1">2.7.7.49</ecNumber>
    </recommendedName>
</protein>
<dbReference type="AlphaFoldDB" id="A0A8J6HUS2"/>
<feature type="region of interest" description="Disordered" evidence="2">
    <location>
        <begin position="317"/>
        <end position="357"/>
    </location>
</feature>
<dbReference type="SUPFAM" id="SSF53098">
    <property type="entry name" value="Ribonuclease H-like"/>
    <property type="match status" value="1"/>
</dbReference>
<evidence type="ECO:0000313" key="4">
    <source>
        <dbReference type="EMBL" id="KAH0820997.1"/>
    </source>
</evidence>
<name>A0A8J6HUS2_TENMO</name>
<dbReference type="InterPro" id="IPR036397">
    <property type="entry name" value="RNaseH_sf"/>
</dbReference>
<accession>A0A8J6HUS2</accession>
<sequence>MLERYRVPCFRDQSIITVLAEAQEHDEQLQGLKTEGKFTFVQLPIPLSEKILWYETTHGNRLYVPRPFRRLVFDKVHNLAHPGVRSMTKQITKNYFWPNMKRDTASWVKTCLQCQRSKIQRHTKTPIGTFSQPDARFSHVHLDIVGPLTHSNGKEYLLTMVDRFTRWPEAVAISDISAETCARAFIILLVGSAAPADLVYGTPLRLPGDMIRTSTPASMDNQAPTPHFVEELRSKMNAIPYTASQTHGEHPVYLPKDLQQAKYVFVRVDAVRKPLQPPYDGPYKVLARNPKYFSLQIKNKRSNVSIDRLKPAYLETTTENLPGDKSVSCQGSTSSGSTDHGTNAKRTRSNNSPDYALRNRTTRVVRYPISNLALLLPPHGVTRKKKLSRLSSMNEEALSRAVSDKVWDC</sequence>
<dbReference type="InterPro" id="IPR050951">
    <property type="entry name" value="Retrovirus_Pol_polyprotein"/>
</dbReference>
<evidence type="ECO:0000259" key="3">
    <source>
        <dbReference type="Pfam" id="PF17921"/>
    </source>
</evidence>
<dbReference type="InterPro" id="IPR012337">
    <property type="entry name" value="RNaseH-like_sf"/>
</dbReference>
<dbReference type="Pfam" id="PF17921">
    <property type="entry name" value="Integrase_H2C2"/>
    <property type="match status" value="1"/>
</dbReference>
<evidence type="ECO:0000256" key="1">
    <source>
        <dbReference type="ARBA" id="ARBA00012493"/>
    </source>
</evidence>
<organism evidence="4 5">
    <name type="scientific">Tenebrio molitor</name>
    <name type="common">Yellow mealworm beetle</name>
    <dbReference type="NCBI Taxonomy" id="7067"/>
    <lineage>
        <taxon>Eukaryota</taxon>
        <taxon>Metazoa</taxon>
        <taxon>Ecdysozoa</taxon>
        <taxon>Arthropoda</taxon>
        <taxon>Hexapoda</taxon>
        <taxon>Insecta</taxon>
        <taxon>Pterygota</taxon>
        <taxon>Neoptera</taxon>
        <taxon>Endopterygota</taxon>
        <taxon>Coleoptera</taxon>
        <taxon>Polyphaga</taxon>
        <taxon>Cucujiformia</taxon>
        <taxon>Tenebrionidae</taxon>
        <taxon>Tenebrio</taxon>
    </lineage>
</organism>
<comment type="caution">
    <text evidence="4">The sequence shown here is derived from an EMBL/GenBank/DDBJ whole genome shotgun (WGS) entry which is preliminary data.</text>
</comment>
<proteinExistence type="predicted"/>
<dbReference type="Proteomes" id="UP000719412">
    <property type="component" value="Unassembled WGS sequence"/>
</dbReference>
<dbReference type="EC" id="2.7.7.49" evidence="1"/>
<gene>
    <name evidence="4" type="ORF">GEV33_001794</name>
</gene>
<dbReference type="Gene3D" id="1.10.340.70">
    <property type="match status" value="1"/>
</dbReference>
<dbReference type="PANTHER" id="PTHR37984">
    <property type="entry name" value="PROTEIN CBG26694"/>
    <property type="match status" value="1"/>
</dbReference>
<feature type="domain" description="Integrase zinc-binding" evidence="3">
    <location>
        <begin position="64"/>
        <end position="119"/>
    </location>
</feature>
<dbReference type="EMBL" id="JABDTM020009792">
    <property type="protein sequence ID" value="KAH0820997.1"/>
    <property type="molecule type" value="Genomic_DNA"/>
</dbReference>
<dbReference type="GO" id="GO:0003676">
    <property type="term" value="F:nucleic acid binding"/>
    <property type="evidence" value="ECO:0007669"/>
    <property type="project" value="InterPro"/>
</dbReference>